<proteinExistence type="predicted"/>
<evidence type="ECO:0000313" key="1">
    <source>
        <dbReference type="EMBL" id="MDT0647378.1"/>
    </source>
</evidence>
<reference evidence="1 2" key="1">
    <citation type="submission" date="2023-09" db="EMBL/GenBank/DDBJ databases">
        <authorList>
            <person name="Rey-Velasco X."/>
        </authorList>
    </citation>
    <scope>NUCLEOTIDE SEQUENCE [LARGE SCALE GENOMIC DNA]</scope>
    <source>
        <strain evidence="1 2">F260</strain>
    </source>
</reference>
<dbReference type="EMBL" id="JAVRHO010000016">
    <property type="protein sequence ID" value="MDT0647378.1"/>
    <property type="molecule type" value="Genomic_DNA"/>
</dbReference>
<dbReference type="Proteomes" id="UP001245285">
    <property type="component" value="Unassembled WGS sequence"/>
</dbReference>
<dbReference type="InterPro" id="IPR047690">
    <property type="entry name" value="IPExxxVDY_fam"/>
</dbReference>
<accession>A0ABU3CM08</accession>
<organism evidence="1 2">
    <name type="scientific">Autumnicola lenta</name>
    <dbReference type="NCBI Taxonomy" id="3075593"/>
    <lineage>
        <taxon>Bacteria</taxon>
        <taxon>Pseudomonadati</taxon>
        <taxon>Bacteroidota</taxon>
        <taxon>Flavobacteriia</taxon>
        <taxon>Flavobacteriales</taxon>
        <taxon>Flavobacteriaceae</taxon>
        <taxon>Autumnicola</taxon>
    </lineage>
</organism>
<protein>
    <submittedName>
        <fullName evidence="1">IPExxxVDY family protein</fullName>
    </submittedName>
</protein>
<name>A0ABU3CM08_9FLAO</name>
<evidence type="ECO:0000313" key="2">
    <source>
        <dbReference type="Proteomes" id="UP001245285"/>
    </source>
</evidence>
<keyword evidence="2" id="KW-1185">Reference proteome</keyword>
<gene>
    <name evidence="1" type="ORF">RM545_11815</name>
</gene>
<comment type="caution">
    <text evidence="1">The sequence shown here is derived from an EMBL/GenBank/DDBJ whole genome shotgun (WGS) entry which is preliminary data.</text>
</comment>
<dbReference type="RefSeq" id="WP_311495488.1">
    <property type="nucleotide sequence ID" value="NZ_JAVRHO010000016.1"/>
</dbReference>
<sequence length="162" mass="19115">MHSHKMLLDEVEEESFRLVAIYCPVEQYRMAYLLNKYLSLHLKRARQDVDFNHKSVQAMYALFTSKDHKTHCVYNLVTNKYKGQARKILSSGSLFYEEEVRPLVVHLIPEYKKVDFFLKIQEEIPSNTYKKLLNVINNIPQVLAAYNIDADNLKSKENLIFE</sequence>
<dbReference type="NCBIfam" id="NF033205">
    <property type="entry name" value="IPExxxVDY"/>
    <property type="match status" value="1"/>
</dbReference>